<organism evidence="2 3">
    <name type="scientific">Ladona fulva</name>
    <name type="common">Scarce chaser dragonfly</name>
    <name type="synonym">Libellula fulva</name>
    <dbReference type="NCBI Taxonomy" id="123851"/>
    <lineage>
        <taxon>Eukaryota</taxon>
        <taxon>Metazoa</taxon>
        <taxon>Ecdysozoa</taxon>
        <taxon>Arthropoda</taxon>
        <taxon>Hexapoda</taxon>
        <taxon>Insecta</taxon>
        <taxon>Pterygota</taxon>
        <taxon>Palaeoptera</taxon>
        <taxon>Odonata</taxon>
        <taxon>Epiprocta</taxon>
        <taxon>Anisoptera</taxon>
        <taxon>Libelluloidea</taxon>
        <taxon>Libellulidae</taxon>
        <taxon>Ladona</taxon>
    </lineage>
</organism>
<reference evidence="2" key="1">
    <citation type="submission" date="2013-04" db="EMBL/GenBank/DDBJ databases">
        <authorList>
            <person name="Qu J."/>
            <person name="Murali S.C."/>
            <person name="Bandaranaike D."/>
            <person name="Bellair M."/>
            <person name="Blankenburg K."/>
            <person name="Chao H."/>
            <person name="Dinh H."/>
            <person name="Doddapaneni H."/>
            <person name="Downs B."/>
            <person name="Dugan-Rocha S."/>
            <person name="Elkadiri S."/>
            <person name="Gnanaolivu R.D."/>
            <person name="Hernandez B."/>
            <person name="Javaid M."/>
            <person name="Jayaseelan J.C."/>
            <person name="Lee S."/>
            <person name="Li M."/>
            <person name="Ming W."/>
            <person name="Munidasa M."/>
            <person name="Muniz J."/>
            <person name="Nguyen L."/>
            <person name="Ongeri F."/>
            <person name="Osuji N."/>
            <person name="Pu L.-L."/>
            <person name="Puazo M."/>
            <person name="Qu C."/>
            <person name="Quiroz J."/>
            <person name="Raj R."/>
            <person name="Weissenberger G."/>
            <person name="Xin Y."/>
            <person name="Zou X."/>
            <person name="Han Y."/>
            <person name="Richards S."/>
            <person name="Worley K."/>
            <person name="Muzny D."/>
            <person name="Gibbs R."/>
        </authorList>
    </citation>
    <scope>NUCLEOTIDE SEQUENCE</scope>
    <source>
        <strain evidence="2">Sampled in the wild</strain>
    </source>
</reference>
<dbReference type="EMBL" id="KZ309890">
    <property type="protein sequence ID" value="KAG8239742.1"/>
    <property type="molecule type" value="Genomic_DNA"/>
</dbReference>
<keyword evidence="3" id="KW-1185">Reference proteome</keyword>
<sequence>MPIERMTAVVLQISHDSEEDLISIPSSDSECEEEEISESDLACESGLQATWRPTLHYEDPRDFAGERGQKHDLDVGSNELSFLQCMLGGESFFKNIVDNTNKYAEHCQNSEKIDKDWVEVTYDEMVAYFGVLLYMSVFDLPESRDYWQSQEIDCPIIWNCMNFSRYCQITKYIHISDISLEKNPKDEDYDILQKVRPLLTVMDTFHHKYNPRRELGIDEAMVAFKGHHYKKQYMKGKPTKWGFKIWILASPHGYVLQGNVYLGKKEKRNKDMLLGSQMVINLLEKQLGLNHHVYFDSFFSSVGLVNTLYDNKTYACATTRPTRKEWPTELKFLKKLKLKRGESKNLQRGKVTATVWHDNLNAFNKLRPQLKCLSF</sequence>
<comment type="caution">
    <text evidence="2">The sequence shown here is derived from an EMBL/GenBank/DDBJ whole genome shotgun (WGS) entry which is preliminary data.</text>
</comment>
<protein>
    <recommendedName>
        <fullName evidence="1">PiggyBac transposable element-derived protein domain-containing protein</fullName>
    </recommendedName>
</protein>
<accession>A0A8K0KRX8</accession>
<dbReference type="OrthoDB" id="6758080at2759"/>
<proteinExistence type="predicted"/>
<dbReference type="Proteomes" id="UP000792457">
    <property type="component" value="Unassembled WGS sequence"/>
</dbReference>
<dbReference type="Pfam" id="PF13843">
    <property type="entry name" value="DDE_Tnp_1_7"/>
    <property type="match status" value="1"/>
</dbReference>
<evidence type="ECO:0000313" key="2">
    <source>
        <dbReference type="EMBL" id="KAG8239742.1"/>
    </source>
</evidence>
<evidence type="ECO:0000313" key="3">
    <source>
        <dbReference type="Proteomes" id="UP000792457"/>
    </source>
</evidence>
<evidence type="ECO:0000259" key="1">
    <source>
        <dbReference type="Pfam" id="PF13843"/>
    </source>
</evidence>
<name>A0A8K0KRX8_LADFU</name>
<dbReference type="PANTHER" id="PTHR46599">
    <property type="entry name" value="PIGGYBAC TRANSPOSABLE ELEMENT-DERIVED PROTEIN 4"/>
    <property type="match status" value="1"/>
</dbReference>
<dbReference type="InterPro" id="IPR029526">
    <property type="entry name" value="PGBD"/>
</dbReference>
<dbReference type="AlphaFoldDB" id="A0A8K0KRX8"/>
<reference evidence="2" key="2">
    <citation type="submission" date="2017-10" db="EMBL/GenBank/DDBJ databases">
        <title>Ladona fulva Genome sequencing and assembly.</title>
        <authorList>
            <person name="Murali S."/>
            <person name="Richards S."/>
            <person name="Bandaranaike D."/>
            <person name="Bellair M."/>
            <person name="Blankenburg K."/>
            <person name="Chao H."/>
            <person name="Dinh H."/>
            <person name="Doddapaneni H."/>
            <person name="Dugan-Rocha S."/>
            <person name="Elkadiri S."/>
            <person name="Gnanaolivu R."/>
            <person name="Hernandez B."/>
            <person name="Skinner E."/>
            <person name="Javaid M."/>
            <person name="Lee S."/>
            <person name="Li M."/>
            <person name="Ming W."/>
            <person name="Munidasa M."/>
            <person name="Muniz J."/>
            <person name="Nguyen L."/>
            <person name="Hughes D."/>
            <person name="Osuji N."/>
            <person name="Pu L.-L."/>
            <person name="Puazo M."/>
            <person name="Qu C."/>
            <person name="Quiroz J."/>
            <person name="Raj R."/>
            <person name="Weissenberger G."/>
            <person name="Xin Y."/>
            <person name="Zou X."/>
            <person name="Han Y."/>
            <person name="Worley K."/>
            <person name="Muzny D."/>
            <person name="Gibbs R."/>
        </authorList>
    </citation>
    <scope>NUCLEOTIDE SEQUENCE</scope>
    <source>
        <strain evidence="2">Sampled in the wild</strain>
    </source>
</reference>
<feature type="domain" description="PiggyBac transposable element-derived protein" evidence="1">
    <location>
        <begin position="89"/>
        <end position="359"/>
    </location>
</feature>
<gene>
    <name evidence="2" type="ORF">J437_LFUL018438</name>
</gene>
<dbReference type="PANTHER" id="PTHR46599:SF3">
    <property type="entry name" value="PIGGYBAC TRANSPOSABLE ELEMENT-DERIVED PROTEIN 4"/>
    <property type="match status" value="1"/>
</dbReference>